<feature type="domain" description="Protein kinase" evidence="1">
    <location>
        <begin position="23"/>
        <end position="274"/>
    </location>
</feature>
<proteinExistence type="predicted"/>
<dbReference type="GO" id="GO:0004674">
    <property type="term" value="F:protein serine/threonine kinase activity"/>
    <property type="evidence" value="ECO:0007669"/>
    <property type="project" value="InterPro"/>
</dbReference>
<evidence type="ECO:0000313" key="2">
    <source>
        <dbReference type="EMBL" id="RIB10462.1"/>
    </source>
</evidence>
<dbReference type="Gene3D" id="1.10.510.10">
    <property type="entry name" value="Transferase(Phosphotransferase) domain 1"/>
    <property type="match status" value="1"/>
</dbReference>
<dbReference type="InterPro" id="IPR011009">
    <property type="entry name" value="Kinase-like_dom_sf"/>
</dbReference>
<protein>
    <submittedName>
        <fullName evidence="2">Kinase-like domain-containing protein</fullName>
    </submittedName>
</protein>
<evidence type="ECO:0000313" key="3">
    <source>
        <dbReference type="Proteomes" id="UP000266673"/>
    </source>
</evidence>
<dbReference type="PANTHER" id="PTHR24348:SF68">
    <property type="entry name" value="SERINE_THREONINE-PROTEIN KINASE ATG1C"/>
    <property type="match status" value="1"/>
</dbReference>
<accession>A0A397UJJ6</accession>
<dbReference type="EMBL" id="QKWP01001249">
    <property type="protein sequence ID" value="RIB10462.1"/>
    <property type="molecule type" value="Genomic_DNA"/>
</dbReference>
<dbReference type="CDD" id="cd00180">
    <property type="entry name" value="PKc"/>
    <property type="match status" value="1"/>
</dbReference>
<organism evidence="2 3">
    <name type="scientific">Gigaspora rosea</name>
    <dbReference type="NCBI Taxonomy" id="44941"/>
    <lineage>
        <taxon>Eukaryota</taxon>
        <taxon>Fungi</taxon>
        <taxon>Fungi incertae sedis</taxon>
        <taxon>Mucoromycota</taxon>
        <taxon>Glomeromycotina</taxon>
        <taxon>Glomeromycetes</taxon>
        <taxon>Diversisporales</taxon>
        <taxon>Gigasporaceae</taxon>
        <taxon>Gigaspora</taxon>
    </lineage>
</organism>
<keyword evidence="2" id="KW-0808">Transferase</keyword>
<dbReference type="InterPro" id="IPR000719">
    <property type="entry name" value="Prot_kinase_dom"/>
</dbReference>
<keyword evidence="2" id="KW-0418">Kinase</keyword>
<keyword evidence="3" id="KW-1185">Reference proteome</keyword>
<dbReference type="STRING" id="44941.A0A397UJJ6"/>
<dbReference type="InterPro" id="IPR045269">
    <property type="entry name" value="Atg1-like"/>
</dbReference>
<dbReference type="Proteomes" id="UP000266673">
    <property type="component" value="Unassembled WGS sequence"/>
</dbReference>
<reference evidence="2 3" key="1">
    <citation type="submission" date="2018-06" db="EMBL/GenBank/DDBJ databases">
        <title>Comparative genomics reveals the genomic features of Rhizophagus irregularis, R. cerebriforme, R. diaphanum and Gigaspora rosea, and their symbiotic lifestyle signature.</title>
        <authorList>
            <person name="Morin E."/>
            <person name="San Clemente H."/>
            <person name="Chen E.C.H."/>
            <person name="De La Providencia I."/>
            <person name="Hainaut M."/>
            <person name="Kuo A."/>
            <person name="Kohler A."/>
            <person name="Murat C."/>
            <person name="Tang N."/>
            <person name="Roy S."/>
            <person name="Loubradou J."/>
            <person name="Henrissat B."/>
            <person name="Grigoriev I.V."/>
            <person name="Corradi N."/>
            <person name="Roux C."/>
            <person name="Martin F.M."/>
        </authorList>
    </citation>
    <scope>NUCLEOTIDE SEQUENCE [LARGE SCALE GENOMIC DNA]</scope>
    <source>
        <strain evidence="2 3">DAOM 194757</strain>
    </source>
</reference>
<gene>
    <name evidence="2" type="ORF">C2G38_2043468</name>
</gene>
<dbReference type="PANTHER" id="PTHR24348">
    <property type="entry name" value="SERINE/THREONINE-PROTEIN KINASE UNC-51-RELATED"/>
    <property type="match status" value="1"/>
</dbReference>
<dbReference type="GO" id="GO:0005524">
    <property type="term" value="F:ATP binding"/>
    <property type="evidence" value="ECO:0007669"/>
    <property type="project" value="InterPro"/>
</dbReference>
<comment type="caution">
    <text evidence="2">The sequence shown here is derived from an EMBL/GenBank/DDBJ whole genome shotgun (WGS) entry which is preliminary data.</text>
</comment>
<evidence type="ECO:0000259" key="1">
    <source>
        <dbReference type="PROSITE" id="PS50011"/>
    </source>
</evidence>
<dbReference type="Pfam" id="PF00069">
    <property type="entry name" value="Pkinase"/>
    <property type="match status" value="1"/>
</dbReference>
<dbReference type="OrthoDB" id="10261027at2759"/>
<name>A0A397UJJ6_9GLOM</name>
<dbReference type="GO" id="GO:0005737">
    <property type="term" value="C:cytoplasm"/>
    <property type="evidence" value="ECO:0007669"/>
    <property type="project" value="TreeGrafter"/>
</dbReference>
<sequence length="274" mass="31871">MADNWIESKIHEGEITEYKFEEFEECKMISSGAFSKVYKARQRSTKTTYALKMIENNEHINKELANELKHMISMKSHKNIIEFYGITKSKDQMDPSVIKYVLVLEYADGGTLRDYLKNNATKIEWELKIHFAIQLVDAVRWLHDCDIIHGDLHSNNILIHQDSLKLADFGLSQRIVEAPKSKSTSEVFGIIPYIDPQCFIVEKQDGKSRRQKMNKTSDVYSIGVILWEISSEKPPFKDEDTATLPFRIRSGLREEPVADTNHKYITIYERMFIL</sequence>
<dbReference type="GO" id="GO:0010506">
    <property type="term" value="P:regulation of autophagy"/>
    <property type="evidence" value="ECO:0007669"/>
    <property type="project" value="InterPro"/>
</dbReference>
<dbReference type="SUPFAM" id="SSF56112">
    <property type="entry name" value="Protein kinase-like (PK-like)"/>
    <property type="match status" value="1"/>
</dbReference>
<dbReference type="PROSITE" id="PS50011">
    <property type="entry name" value="PROTEIN_KINASE_DOM"/>
    <property type="match status" value="1"/>
</dbReference>
<dbReference type="AlphaFoldDB" id="A0A397UJJ6"/>
<dbReference type="PIRSF" id="PIRSF000654">
    <property type="entry name" value="Integrin-linked_kinase"/>
    <property type="match status" value="1"/>
</dbReference>